<evidence type="ECO:0000313" key="2">
    <source>
        <dbReference type="Proteomes" id="UP000595237"/>
    </source>
</evidence>
<evidence type="ECO:0008006" key="3">
    <source>
        <dbReference type="Google" id="ProtNLM"/>
    </source>
</evidence>
<dbReference type="EMBL" id="CP068148">
    <property type="protein sequence ID" value="QQU53728.1"/>
    <property type="molecule type" value="Genomic_DNA"/>
</dbReference>
<gene>
    <name evidence="1" type="ORF">I6I38_15450</name>
</gene>
<sequence length="108" mass="11753">MATGTKNAKSQMVTARVPHDILEGVEAVKHDGESTASFITTAMQGEVIRRQLKESGESKVLSDLKSALEALSRIEEIGIKVGDELKTIVSFAQSELRQRKKSKESPKG</sequence>
<dbReference type="RefSeq" id="WP_201895518.1">
    <property type="nucleotide sequence ID" value="NZ_CP068148.1"/>
</dbReference>
<evidence type="ECO:0000313" key="1">
    <source>
        <dbReference type="EMBL" id="QQU53728.1"/>
    </source>
</evidence>
<dbReference type="NCBIfam" id="NF041551">
    <property type="entry name" value="YlcI_YnfO_N"/>
    <property type="match status" value="1"/>
</dbReference>
<proteinExistence type="predicted"/>
<reference evidence="1 2" key="1">
    <citation type="submission" date="2021-01" db="EMBL/GenBank/DDBJ databases">
        <title>FDA dAtabase for Regulatory Grade micrObial Sequences (FDA-ARGOS): Supporting development and validation of Infectious Disease Dx tests.</title>
        <authorList>
            <person name="Blissenbach B."/>
            <person name="Krut O."/>
            <person name="Tallon L."/>
            <person name="Sadzewicz L."/>
            <person name="Zhao X."/>
            <person name="Boylan J."/>
            <person name="Ott S."/>
            <person name="Bowen H."/>
            <person name="Vavikolanu K."/>
            <person name="Mehta A."/>
            <person name="Aluvathingal J."/>
            <person name="Nadendla S."/>
            <person name="Yan Y."/>
            <person name="Sichtig H."/>
        </authorList>
    </citation>
    <scope>NUCLEOTIDE SEQUENCE [LARGE SCALE GENOMIC DNA]</scope>
    <source>
        <strain evidence="1 2">FDAARGOS_1081</strain>
    </source>
</reference>
<protein>
    <recommendedName>
        <fullName evidence="3">CopG family transcriptional regulator</fullName>
    </recommendedName>
</protein>
<organism evidence="1 2">
    <name type="scientific">Serratia liquefaciens</name>
    <dbReference type="NCBI Taxonomy" id="614"/>
    <lineage>
        <taxon>Bacteria</taxon>
        <taxon>Pseudomonadati</taxon>
        <taxon>Pseudomonadota</taxon>
        <taxon>Gammaproteobacteria</taxon>
        <taxon>Enterobacterales</taxon>
        <taxon>Yersiniaceae</taxon>
        <taxon>Serratia</taxon>
    </lineage>
</organism>
<keyword evidence="2" id="KW-1185">Reference proteome</keyword>
<accession>A0ABX7CYP1</accession>
<name>A0ABX7CYP1_SERLI</name>
<dbReference type="Proteomes" id="UP000595237">
    <property type="component" value="Chromosome"/>
</dbReference>